<dbReference type="SUPFAM" id="SSF53850">
    <property type="entry name" value="Periplasmic binding protein-like II"/>
    <property type="match status" value="1"/>
</dbReference>
<keyword evidence="6" id="KW-1185">Reference proteome</keyword>
<dbReference type="RefSeq" id="WP_268880182.1">
    <property type="nucleotide sequence ID" value="NZ_CP114029.1"/>
</dbReference>
<evidence type="ECO:0000259" key="4">
    <source>
        <dbReference type="Pfam" id="PF09084"/>
    </source>
</evidence>
<dbReference type="Proteomes" id="UP001164020">
    <property type="component" value="Chromosome"/>
</dbReference>
<dbReference type="PROSITE" id="PS51318">
    <property type="entry name" value="TAT"/>
    <property type="match status" value="1"/>
</dbReference>
<dbReference type="PANTHER" id="PTHR30024:SF47">
    <property type="entry name" value="TAURINE-BINDING PERIPLASMIC PROTEIN"/>
    <property type="match status" value="1"/>
</dbReference>
<evidence type="ECO:0000313" key="6">
    <source>
        <dbReference type="Proteomes" id="UP001164020"/>
    </source>
</evidence>
<evidence type="ECO:0000256" key="2">
    <source>
        <dbReference type="ARBA" id="ARBA00010742"/>
    </source>
</evidence>
<comment type="similarity">
    <text evidence="2">Belongs to the bacterial solute-binding protein SsuA/TauA family.</text>
</comment>
<protein>
    <submittedName>
        <fullName evidence="5">ABC transporter substrate-binding protein</fullName>
    </submittedName>
</protein>
<accession>A0ABY7BW33</accession>
<dbReference type="InterPro" id="IPR015168">
    <property type="entry name" value="SsuA/THI5"/>
</dbReference>
<organism evidence="5 6">
    <name type="scientific">Jiella pelagia</name>
    <dbReference type="NCBI Taxonomy" id="2986949"/>
    <lineage>
        <taxon>Bacteria</taxon>
        <taxon>Pseudomonadati</taxon>
        <taxon>Pseudomonadota</taxon>
        <taxon>Alphaproteobacteria</taxon>
        <taxon>Hyphomicrobiales</taxon>
        <taxon>Aurantimonadaceae</taxon>
        <taxon>Jiella</taxon>
    </lineage>
</organism>
<reference evidence="5" key="1">
    <citation type="submission" date="2022-12" db="EMBL/GenBank/DDBJ databases">
        <title>Jiella pelagia sp. nov., isolated from phosphonate enriched culture of Northwest Pacific surface seawater.</title>
        <authorList>
            <person name="Shin D.Y."/>
            <person name="Hwang C.Y."/>
        </authorList>
    </citation>
    <scope>NUCLEOTIDE SEQUENCE</scope>
    <source>
        <strain evidence="5">HL-NP1</strain>
    </source>
</reference>
<proteinExistence type="inferred from homology"/>
<evidence type="ECO:0000313" key="5">
    <source>
        <dbReference type="EMBL" id="WAP67719.1"/>
    </source>
</evidence>
<dbReference type="Pfam" id="PF09084">
    <property type="entry name" value="NMT1"/>
    <property type="match status" value="1"/>
</dbReference>
<feature type="domain" description="SsuA/THI5-like" evidence="4">
    <location>
        <begin position="60"/>
        <end position="257"/>
    </location>
</feature>
<sequence length="338" mass="36554">MCDRDGLFYEKFSRRSLLKTGMAGAAAITVPASLGALLSPARAAETTIRATHGTGFCNLGIFLSEARGMTLEDGVELEFVVTPSNAEITTMFGAGLVDMSMIPYSNFMTLYDAGAPVKIIAGGGVEGCIMIGSDGMKSAEDLRGKTVGTFQADTLEVLPYDYLRAAGMSFRDVDVRYMNTSPELAQAFIAGALDAICHIEPYATQCLKSREGAVVLSDGTDVYSPGYADCVLAARTPLLESNPAAVKAVIKSLMKAQFEAENNMQAALEDTVGKYYKTTMEAAEDAASKQPVVVDQRDQTDFIINRGRSMQEPRLHREHARQERLRLELPGRGDLREC</sequence>
<evidence type="ECO:0000256" key="3">
    <source>
        <dbReference type="ARBA" id="ARBA00022729"/>
    </source>
</evidence>
<dbReference type="Gene3D" id="3.40.190.10">
    <property type="entry name" value="Periplasmic binding protein-like II"/>
    <property type="match status" value="2"/>
</dbReference>
<evidence type="ECO:0000256" key="1">
    <source>
        <dbReference type="ARBA" id="ARBA00004418"/>
    </source>
</evidence>
<dbReference type="InterPro" id="IPR006311">
    <property type="entry name" value="TAT_signal"/>
</dbReference>
<comment type="subcellular location">
    <subcellularLocation>
        <location evidence="1">Periplasm</location>
    </subcellularLocation>
</comment>
<dbReference type="EMBL" id="CP114029">
    <property type="protein sequence ID" value="WAP67719.1"/>
    <property type="molecule type" value="Genomic_DNA"/>
</dbReference>
<dbReference type="PANTHER" id="PTHR30024">
    <property type="entry name" value="ALIPHATIC SULFONATES-BINDING PROTEIN-RELATED"/>
    <property type="match status" value="1"/>
</dbReference>
<keyword evidence="3" id="KW-0732">Signal</keyword>
<gene>
    <name evidence="5" type="ORF">OH818_19905</name>
</gene>
<name>A0ABY7BW33_9HYPH</name>